<reference evidence="2" key="1">
    <citation type="submission" date="2000-10" db="EMBL/GenBank/DDBJ databases">
        <title>DMIF1, a mitochondrial regulatory protein of F1F0-ATPase in Dictyostelium discoideum.</title>
        <authorList>
            <person name="Huettig A."/>
        </authorList>
    </citation>
    <scope>NUCLEOTIDE SEQUENCE</scope>
</reference>
<evidence type="ECO:0000313" key="2">
    <source>
        <dbReference type="EMBL" id="AAG24922.1"/>
    </source>
</evidence>
<sequence>MSSSVSKLLKLTRASMIAAPKRSIAFRGDEFKEREEAFESQYVKQKERDDLKRMAEKKKQEETKKAGSQPTPNASSSANNSKAAKIKEIEDKISKLQKELADLKK</sequence>
<dbReference type="FunCoup" id="Q9GSE7">
    <property type="interactions" value="690"/>
</dbReference>
<dbReference type="Proteomes" id="UP000002195">
    <property type="component" value="Unassembled WGS sequence"/>
</dbReference>
<evidence type="ECO:0000313" key="4">
    <source>
        <dbReference type="Proteomes" id="UP000002195"/>
    </source>
</evidence>
<dbReference type="RefSeq" id="XP_629854.1">
    <property type="nucleotide sequence ID" value="XM_629852.1"/>
</dbReference>
<dbReference type="EMBL" id="AAFI02000187">
    <property type="protein sequence ID" value="EAL61350.1"/>
    <property type="molecule type" value="Genomic_DNA"/>
</dbReference>
<dbReference type="PaxDb" id="44689-DDB0216175"/>
<dbReference type="dictyBase" id="DDB_G0291988">
    <property type="gene designation" value="if1"/>
</dbReference>
<dbReference type="VEuPathDB" id="AmoebaDB:DDB_G0291988"/>
<keyword evidence="4" id="KW-1185">Reference proteome</keyword>
<accession>Q54DL8</accession>
<evidence type="ECO:0000256" key="1">
    <source>
        <dbReference type="SAM" id="MobiDB-lite"/>
    </source>
</evidence>
<feature type="region of interest" description="Disordered" evidence="1">
    <location>
        <begin position="38"/>
        <end position="85"/>
    </location>
</feature>
<dbReference type="SMR" id="Q9GSE7"/>
<dbReference type="OMA" id="EAFENQY"/>
<dbReference type="HOGENOM" id="CLU_2241675_0_0_1"/>
<name>Q9GSE7_DICDI</name>
<feature type="compositionally biased region" description="Low complexity" evidence="1">
    <location>
        <begin position="73"/>
        <end position="83"/>
    </location>
</feature>
<organism evidence="2">
    <name type="scientific">Dictyostelium discoideum</name>
    <name type="common">Social amoeba</name>
    <dbReference type="NCBI Taxonomy" id="44689"/>
    <lineage>
        <taxon>Eukaryota</taxon>
        <taxon>Amoebozoa</taxon>
        <taxon>Evosea</taxon>
        <taxon>Eumycetozoa</taxon>
        <taxon>Dictyostelia</taxon>
        <taxon>Dictyosteliales</taxon>
        <taxon>Dictyosteliaceae</taxon>
        <taxon>Dictyostelium</taxon>
    </lineage>
</organism>
<dbReference type="EMBL" id="AF311910">
    <property type="protein sequence ID" value="AAG24922.1"/>
    <property type="molecule type" value="mRNA"/>
</dbReference>
<dbReference type="KEGG" id="ddi:DDB_G0291988"/>
<dbReference type="GeneID" id="8628535"/>
<protein>
    <submittedName>
        <fullName evidence="2">F1F0-ATPase putative regulatory protein IF1</fullName>
    </submittedName>
</protein>
<dbReference type="GO" id="GO:0031012">
    <property type="term" value="C:extracellular matrix"/>
    <property type="evidence" value="ECO:0007005"/>
    <property type="project" value="dictyBase"/>
</dbReference>
<reference evidence="3" key="3">
    <citation type="submission" date="2009-08" db="EMBL/GenBank/DDBJ databases">
        <authorList>
            <consortium name="The Dictyostelium discoideum Sequencing Consortium"/>
            <person name="Eichinger L."/>
            <person name="Pachebat J.A."/>
            <person name="Gloeckner G."/>
            <person name="Rajandream M.-A."/>
            <person name="Sucgang R."/>
            <person name="Song J."/>
            <person name="Cox E.C."/>
            <person name="Tunggal B."/>
            <person name="Szafranski K."/>
            <person name="Konfortov B.A."/>
            <person name="Farbrother P."/>
            <person name="Bankier A.T."/>
            <person name="Lehmann R."/>
            <person name="Hamlin N."/>
            <person name="Xu Q."/>
            <person name="Davies R."/>
            <person name="Gaudet P."/>
            <person name="Fey P."/>
            <person name="Pilcher K."/>
            <person name="Chen G."/>
            <person name="Saunders D."/>
            <person name="Sodergren E."/>
            <person name="Davis P."/>
            <person name="Nie X."/>
            <person name="Kerhornou A."/>
            <person name="Hemphill L."/>
            <person name="Bason N."/>
            <person name="Berriman M."/>
            <person name="Desany B."/>
            <person name="Churcher C."/>
            <person name="Cooper J."/>
            <person name="van Driessche N."/>
            <person name="Cronin A."/>
            <person name="Goodhead I."/>
            <person name="Muzny D."/>
            <person name="Hall N."/>
            <person name="Harper D."/>
            <person name="Lindsay R."/>
            <person name="Hauser H."/>
            <person name="James K."/>
            <person name="Quiles M."/>
            <person name="Buchrieser C."/>
            <person name="Wardroper A."/>
            <person name="Thangavelu M."/>
            <person name="Johnson D."/>
            <person name="Knights A."/>
            <person name="Loulseged H."/>
            <person name="Mungall K."/>
            <person name="Price C."/>
            <person name="Ma J."/>
            <person name="Quail M."/>
            <person name="Hernandez J."/>
            <person name="Rabbinowitsch E."/>
            <person name="Steffen D."/>
            <person name="Sanders M."/>
            <person name="Weinstock G."/>
            <person name="Sharp S."/>
            <person name="Just E."/>
            <person name="Shaulsky G."/>
            <person name="Simmonds M."/>
            <person name="Tivey A."/>
            <person name="White B."/>
            <person name="Walker D."/>
            <person name="Woodward J."/>
            <person name="Winckler T."/>
            <person name="Schleicher M."/>
            <person name="Rosenthal A."/>
            <person name="Rivero F."/>
            <person name="Chisholm R.L."/>
            <person name="Gibbs R."/>
            <person name="Loomis W.F."/>
            <person name="Platzer M."/>
            <person name="Kay R.R."/>
            <person name="Williams J."/>
            <person name="Dear P.H."/>
            <person name="Noegel A.A."/>
            <person name="Barrell B."/>
            <person name="Kuspa A."/>
        </authorList>
    </citation>
    <scope>NUCLEOTIDE SEQUENCE</scope>
    <source>
        <strain evidence="3">AX4</strain>
    </source>
</reference>
<dbReference type="InParanoid" id="Q9GSE7"/>
<proteinExistence type="evidence at transcript level"/>
<dbReference type="AlphaFoldDB" id="Q9GSE7"/>
<reference evidence="3 4" key="2">
    <citation type="journal article" date="2005" name="Nature">
        <title>The genome of the social amoeba Dictyostelium discoideum.</title>
        <authorList>
            <consortium name="The Dictyostelium discoideum Sequencing Consortium"/>
            <person name="Eichinger L."/>
            <person name="Pachebat J.A."/>
            <person name="Glockner G."/>
            <person name="Rajandream M.A."/>
            <person name="Sucgang R."/>
            <person name="Berriman M."/>
            <person name="Song J."/>
            <person name="Olsen R."/>
            <person name="Szafranski K."/>
            <person name="Xu Q."/>
            <person name="Tunggal B."/>
            <person name="Kummerfeld S."/>
            <person name="Madera M."/>
            <person name="Konfortov B.A."/>
            <person name="Rivero F."/>
            <person name="Bankier A.T."/>
            <person name="Lehmann R."/>
            <person name="Hamlin N."/>
            <person name="Davies R."/>
            <person name="Gaudet P."/>
            <person name="Fey P."/>
            <person name="Pilcher K."/>
            <person name="Chen G."/>
            <person name="Saunders D."/>
            <person name="Sodergren E."/>
            <person name="Davis P."/>
            <person name="Kerhornou A."/>
            <person name="Nie X."/>
            <person name="Hall N."/>
            <person name="Anjard C."/>
            <person name="Hemphill L."/>
            <person name="Bason N."/>
            <person name="Farbrother P."/>
            <person name="Desany B."/>
            <person name="Just E."/>
            <person name="Morio T."/>
            <person name="Rost R."/>
            <person name="Churcher C."/>
            <person name="Cooper J."/>
            <person name="Haydock S."/>
            <person name="van Driessche N."/>
            <person name="Cronin A."/>
            <person name="Goodhead I."/>
            <person name="Muzny D."/>
            <person name="Mourier T."/>
            <person name="Pain A."/>
            <person name="Lu M."/>
            <person name="Harper D."/>
            <person name="Lindsay R."/>
            <person name="Hauser H."/>
            <person name="James K."/>
            <person name="Quiles M."/>
            <person name="Madan Babu M."/>
            <person name="Saito T."/>
            <person name="Buchrieser C."/>
            <person name="Wardroper A."/>
            <person name="Felder M."/>
            <person name="Thangavelu M."/>
            <person name="Johnson D."/>
            <person name="Knights A."/>
            <person name="Loulseged H."/>
            <person name="Mungall K."/>
            <person name="Oliver K."/>
            <person name="Price C."/>
            <person name="Quail M.A."/>
            <person name="Urushihara H."/>
            <person name="Hernandez J."/>
            <person name="Rabbinowitsch E."/>
            <person name="Steffen D."/>
            <person name="Sanders M."/>
            <person name="Ma J."/>
            <person name="Kohara Y."/>
            <person name="Sharp S."/>
            <person name="Simmonds M."/>
            <person name="Spiegler S."/>
            <person name="Tivey A."/>
            <person name="Sugano S."/>
            <person name="White B."/>
            <person name="Walker D."/>
            <person name="Woodward J."/>
            <person name="Winckler T."/>
            <person name="Tanaka Y."/>
            <person name="Shaulsky G."/>
            <person name="Schleicher M."/>
            <person name="Weinstock G."/>
            <person name="Rosenthal A."/>
            <person name="Cox E.C."/>
            <person name="Chisholm R.L."/>
            <person name="Gibbs R."/>
            <person name="Loomis W.F."/>
            <person name="Platzer M."/>
            <person name="Kay R.R."/>
            <person name="Williams J."/>
            <person name="Dear P.H."/>
            <person name="Noegel A.A."/>
            <person name="Barrell B."/>
            <person name="Kuspa A."/>
        </authorList>
    </citation>
    <scope>NUCLEOTIDE SEQUENCE [LARGE SCALE GENOMIC DNA]</scope>
    <source>
        <strain evidence="3 4">AX4</strain>
    </source>
</reference>
<feature type="compositionally biased region" description="Basic and acidic residues" evidence="1">
    <location>
        <begin position="44"/>
        <end position="65"/>
    </location>
</feature>
<gene>
    <name evidence="2" type="primary">if1</name>
    <name evidence="3" type="ORF">DDB_G0291988</name>
</gene>
<dbReference type="STRING" id="44689.Q9GSE7"/>
<dbReference type="Gene3D" id="1.20.5.500">
    <property type="entry name" value="Single helix bin"/>
    <property type="match status" value="1"/>
</dbReference>
<evidence type="ECO:0000313" key="3">
    <source>
        <dbReference type="EMBL" id="EAL61350.1"/>
    </source>
</evidence>
<dbReference type="eggNOG" id="ENOG502RIQA">
    <property type="taxonomic scope" value="Eukaryota"/>
</dbReference>
<accession>Q9GSE7</accession>